<accession>A0ACC1D7V8</accession>
<proteinExistence type="predicted"/>
<sequence>MDILRKRKIFLDFDKLDSIQDNVFRYYIGISKQQFNQILQSTPNITRRHKKKAGTALATVLAKLHTGESTERLSAVFKTSRKTFEKTMSLVRQDLMAQFVPQHQGYNHLTRNDVIARCLSIPNTLFGNPEAPLSERRAIVILDGTYIYLQKSSNYYFQRKSYSLHKFRHLVKPFLVVCPDGHIIDIYGLYEATKSDATILSEIMRSQIDPFHWFFNKDDVLILDRGFRDSIEEVESCGYRTYMPASKDETEYQLTVLQANESRKVFMCRWVVETINGRLKSQFRQLRAQYFNLAAPHLLVEIKIAGALLNAFGVPLTDHYLVSEIIDQVRLRFGNQNRLSEYVLENNLNRRRAHFQSINAADLGGDEFPVLSNDDLIIYALGTYQVEQARNYYGEHIINGTYVIEIFKEPNLEYFTNVNLDCNNPWLLRGRIQSRHVSSRTYYVYILLERGLQGRDAILGHYCSCTVGKRTLGCRSHVMSIVWYLGWGRHQNHLSSPTQFLDTIIRHDVENEAYEEPDIEN</sequence>
<organism evidence="1 2">
    <name type="scientific">Dendrolimus kikuchii</name>
    <dbReference type="NCBI Taxonomy" id="765133"/>
    <lineage>
        <taxon>Eukaryota</taxon>
        <taxon>Metazoa</taxon>
        <taxon>Ecdysozoa</taxon>
        <taxon>Arthropoda</taxon>
        <taxon>Hexapoda</taxon>
        <taxon>Insecta</taxon>
        <taxon>Pterygota</taxon>
        <taxon>Neoptera</taxon>
        <taxon>Endopterygota</taxon>
        <taxon>Lepidoptera</taxon>
        <taxon>Glossata</taxon>
        <taxon>Ditrysia</taxon>
        <taxon>Bombycoidea</taxon>
        <taxon>Lasiocampidae</taxon>
        <taxon>Dendrolimus</taxon>
    </lineage>
</organism>
<gene>
    <name evidence="1" type="ORF">K1T71_004507</name>
</gene>
<name>A0ACC1D7V8_9NEOP</name>
<comment type="caution">
    <text evidence="1">The sequence shown here is derived from an EMBL/GenBank/DDBJ whole genome shotgun (WGS) entry which is preliminary data.</text>
</comment>
<evidence type="ECO:0000313" key="1">
    <source>
        <dbReference type="EMBL" id="KAJ0179916.1"/>
    </source>
</evidence>
<dbReference type="Proteomes" id="UP000824533">
    <property type="component" value="Linkage Group LG07"/>
</dbReference>
<keyword evidence="2" id="KW-1185">Reference proteome</keyword>
<protein>
    <submittedName>
        <fullName evidence="1">Uncharacterized protein</fullName>
    </submittedName>
</protein>
<reference evidence="1 2" key="1">
    <citation type="journal article" date="2021" name="Front. Genet.">
        <title>Chromosome-Level Genome Assembly Reveals Significant Gene Expansion in the Toll and IMD Signaling Pathways of Dendrolimus kikuchii.</title>
        <authorList>
            <person name="Zhou J."/>
            <person name="Wu P."/>
            <person name="Xiong Z."/>
            <person name="Liu N."/>
            <person name="Zhao N."/>
            <person name="Ji M."/>
            <person name="Qiu Y."/>
            <person name="Yang B."/>
        </authorList>
    </citation>
    <scope>NUCLEOTIDE SEQUENCE [LARGE SCALE GENOMIC DNA]</scope>
    <source>
        <strain evidence="1">Ann1</strain>
    </source>
</reference>
<dbReference type="EMBL" id="CM034393">
    <property type="protein sequence ID" value="KAJ0179916.1"/>
    <property type="molecule type" value="Genomic_DNA"/>
</dbReference>
<evidence type="ECO:0000313" key="2">
    <source>
        <dbReference type="Proteomes" id="UP000824533"/>
    </source>
</evidence>